<feature type="compositionally biased region" description="Basic and acidic residues" evidence="8">
    <location>
        <begin position="195"/>
        <end position="225"/>
    </location>
</feature>
<evidence type="ECO:0000313" key="10">
    <source>
        <dbReference type="EMBL" id="KAF2001614.1"/>
    </source>
</evidence>
<proteinExistence type="inferred from homology"/>
<feature type="compositionally biased region" description="Basic and acidic residues" evidence="8">
    <location>
        <begin position="258"/>
        <end position="268"/>
    </location>
</feature>
<feature type="region of interest" description="Disordered" evidence="8">
    <location>
        <begin position="195"/>
        <end position="301"/>
    </location>
</feature>
<evidence type="ECO:0000256" key="7">
    <source>
        <dbReference type="ARBA" id="ARBA00023242"/>
    </source>
</evidence>
<evidence type="ECO:0000256" key="6">
    <source>
        <dbReference type="ARBA" id="ARBA00023187"/>
    </source>
</evidence>
<keyword evidence="3" id="KW-0507">mRNA processing</keyword>
<feature type="domain" description="Pinin/SDK/MemA protein" evidence="9">
    <location>
        <begin position="72"/>
        <end position="185"/>
    </location>
</feature>
<keyword evidence="7" id="KW-0539">Nucleus</keyword>
<evidence type="ECO:0000256" key="8">
    <source>
        <dbReference type="SAM" id="MobiDB-lite"/>
    </source>
</evidence>
<feature type="compositionally biased region" description="Basic residues" evidence="8">
    <location>
        <begin position="122"/>
        <end position="132"/>
    </location>
</feature>
<dbReference type="PANTHER" id="PTHR12707:SF0">
    <property type="entry name" value="PININ"/>
    <property type="match status" value="1"/>
</dbReference>
<dbReference type="GO" id="GO:0008380">
    <property type="term" value="P:RNA splicing"/>
    <property type="evidence" value="ECO:0007669"/>
    <property type="project" value="UniProtKB-KW"/>
</dbReference>
<dbReference type="EMBL" id="ML977582">
    <property type="protein sequence ID" value="KAF2001614.1"/>
    <property type="molecule type" value="Genomic_DNA"/>
</dbReference>
<evidence type="ECO:0000256" key="3">
    <source>
        <dbReference type="ARBA" id="ARBA00022664"/>
    </source>
</evidence>
<keyword evidence="4" id="KW-0805">Transcription regulation</keyword>
<organism evidence="10 11">
    <name type="scientific">Amniculicola lignicola CBS 123094</name>
    <dbReference type="NCBI Taxonomy" id="1392246"/>
    <lineage>
        <taxon>Eukaryota</taxon>
        <taxon>Fungi</taxon>
        <taxon>Dikarya</taxon>
        <taxon>Ascomycota</taxon>
        <taxon>Pezizomycotina</taxon>
        <taxon>Dothideomycetes</taxon>
        <taxon>Pleosporomycetidae</taxon>
        <taxon>Pleosporales</taxon>
        <taxon>Amniculicolaceae</taxon>
        <taxon>Amniculicola</taxon>
    </lineage>
</organism>
<protein>
    <recommendedName>
        <fullName evidence="9">Pinin/SDK/MemA protein domain-containing protein</fullName>
    </recommendedName>
</protein>
<keyword evidence="11" id="KW-1185">Reference proteome</keyword>
<evidence type="ECO:0000256" key="2">
    <source>
        <dbReference type="ARBA" id="ARBA00010386"/>
    </source>
</evidence>
<dbReference type="GO" id="GO:0006397">
    <property type="term" value="P:mRNA processing"/>
    <property type="evidence" value="ECO:0007669"/>
    <property type="project" value="UniProtKB-KW"/>
</dbReference>
<evidence type="ECO:0000256" key="1">
    <source>
        <dbReference type="ARBA" id="ARBA00004123"/>
    </source>
</evidence>
<dbReference type="InterPro" id="IPR006786">
    <property type="entry name" value="Pinin_SDK_MemA"/>
</dbReference>
<sequence length="319" mass="35242">MDGPIASAVMLPEPQEAETPPPAVSPVAGVKRRQSSVSEQDEKRPRMNSIDSEPTRQAVAAANPRAVPRPRKEQGRERRLFGSAFSALSRNPDPAGQARRAEIEKKQRARQQIGNEEDAQAKQRRVAARKAQRQREQQRFEQQSMRLRHQRSHHLAQFLQTKTEPRLYFKPNKLTTDEEAVIKAQLFEANEAISKELEVAESGNKGDRERERHVSRNEEAEHDASAPRSPGEPGRDSHADAPQPPTANGGTDHIAATRHPEVEGDHAGVLDVEAVSGEARPQEPEGIATSHDAAEDGGQDLMDADGEEVMEAAEDTVIY</sequence>
<evidence type="ECO:0000256" key="4">
    <source>
        <dbReference type="ARBA" id="ARBA00023015"/>
    </source>
</evidence>
<gene>
    <name evidence="10" type="ORF">P154DRAFT_574962</name>
</gene>
<reference evidence="10" key="1">
    <citation type="journal article" date="2020" name="Stud. Mycol.">
        <title>101 Dothideomycetes genomes: a test case for predicting lifestyles and emergence of pathogens.</title>
        <authorList>
            <person name="Haridas S."/>
            <person name="Albert R."/>
            <person name="Binder M."/>
            <person name="Bloem J."/>
            <person name="Labutti K."/>
            <person name="Salamov A."/>
            <person name="Andreopoulos B."/>
            <person name="Baker S."/>
            <person name="Barry K."/>
            <person name="Bills G."/>
            <person name="Bluhm B."/>
            <person name="Cannon C."/>
            <person name="Castanera R."/>
            <person name="Culley D."/>
            <person name="Daum C."/>
            <person name="Ezra D."/>
            <person name="Gonzalez J."/>
            <person name="Henrissat B."/>
            <person name="Kuo A."/>
            <person name="Liang C."/>
            <person name="Lipzen A."/>
            <person name="Lutzoni F."/>
            <person name="Magnuson J."/>
            <person name="Mondo S."/>
            <person name="Nolan M."/>
            <person name="Ohm R."/>
            <person name="Pangilinan J."/>
            <person name="Park H.-J."/>
            <person name="Ramirez L."/>
            <person name="Alfaro M."/>
            <person name="Sun H."/>
            <person name="Tritt A."/>
            <person name="Yoshinaga Y."/>
            <person name="Zwiers L.-H."/>
            <person name="Turgeon B."/>
            <person name="Goodwin S."/>
            <person name="Spatafora J."/>
            <person name="Crous P."/>
            <person name="Grigoriev I."/>
        </authorList>
    </citation>
    <scope>NUCLEOTIDE SEQUENCE</scope>
    <source>
        <strain evidence="10">CBS 123094</strain>
    </source>
</reference>
<comment type="similarity">
    <text evidence="2">Belongs to the pinin family.</text>
</comment>
<keyword evidence="6" id="KW-0508">mRNA splicing</keyword>
<dbReference type="InterPro" id="IPR039853">
    <property type="entry name" value="Pinin"/>
</dbReference>
<feature type="region of interest" description="Disordered" evidence="8">
    <location>
        <begin position="1"/>
        <end position="159"/>
    </location>
</feature>
<evidence type="ECO:0000256" key="5">
    <source>
        <dbReference type="ARBA" id="ARBA00023163"/>
    </source>
</evidence>
<dbReference type="OrthoDB" id="330772at2759"/>
<feature type="compositionally biased region" description="Basic and acidic residues" evidence="8">
    <location>
        <begin position="70"/>
        <end position="80"/>
    </location>
</feature>
<evidence type="ECO:0000259" key="9">
    <source>
        <dbReference type="Pfam" id="PF04696"/>
    </source>
</evidence>
<name>A0A6A5WL18_9PLEO</name>
<keyword evidence="5" id="KW-0804">Transcription</keyword>
<accession>A0A6A5WL18</accession>
<evidence type="ECO:0000313" key="11">
    <source>
        <dbReference type="Proteomes" id="UP000799779"/>
    </source>
</evidence>
<dbReference type="AlphaFoldDB" id="A0A6A5WL18"/>
<dbReference type="GO" id="GO:0071013">
    <property type="term" value="C:catalytic step 2 spliceosome"/>
    <property type="evidence" value="ECO:0007669"/>
    <property type="project" value="TreeGrafter"/>
</dbReference>
<comment type="subcellular location">
    <subcellularLocation>
        <location evidence="1">Nucleus</location>
    </subcellularLocation>
</comment>
<dbReference type="PANTHER" id="PTHR12707">
    <property type="entry name" value="PINN"/>
    <property type="match status" value="1"/>
</dbReference>
<dbReference type="Proteomes" id="UP000799779">
    <property type="component" value="Unassembled WGS sequence"/>
</dbReference>
<dbReference type="Pfam" id="PF04696">
    <property type="entry name" value="Pinin_SDK_memA"/>
    <property type="match status" value="1"/>
</dbReference>